<feature type="compositionally biased region" description="Low complexity" evidence="1">
    <location>
        <begin position="421"/>
        <end position="430"/>
    </location>
</feature>
<evidence type="ECO:0000256" key="1">
    <source>
        <dbReference type="SAM" id="MobiDB-lite"/>
    </source>
</evidence>
<keyword evidence="3" id="KW-1185">Reference proteome</keyword>
<feature type="compositionally biased region" description="Acidic residues" evidence="1">
    <location>
        <begin position="378"/>
        <end position="404"/>
    </location>
</feature>
<sequence>MVAKKLGDTPSSRIDQTANGEKIDRKTGKVTTKYKLAKRSKFVDLRVQAAAPCGSNCVVLNQENTRIAKTGIQLCHSFGRANSLEDDFMKSVEFAWGMTQNSLNLDSRHNCFYCVNHFHKMYDGGLWCFMPDIEVVKRYHAAMVRDNDDHGSELAKEILNDKDKIHSYTLVPILELDMKKIQIHVYNNELVQGPLTTAYEFPYDKLPKIRSHLHPKFVILSIGFQLTKTTNIPENYLEQAHLKSYVDAFKLIQELGSNWWRPLDPKKNFHPAFASKIPLDDIRKADKVKLGIQRRHSVTNLRSAPDNGAVAAPSAHASGRLRRSCTVANLKEAKQQGVEGSKPCSARSAPKPKVVRKGRRIAMVEDVGAGKAEAEEVKDGDESEDEVDDIKDLDYIPDTDDEGENAFMFRSRSNLKRAAESDSSSSDGSAPPSPTTQGKFSYASSSTAASTSSASAKKPSKKKIRRK</sequence>
<organism evidence="2 3">
    <name type="scientific">Panaeolus cyanescens</name>
    <dbReference type="NCBI Taxonomy" id="181874"/>
    <lineage>
        <taxon>Eukaryota</taxon>
        <taxon>Fungi</taxon>
        <taxon>Dikarya</taxon>
        <taxon>Basidiomycota</taxon>
        <taxon>Agaricomycotina</taxon>
        <taxon>Agaricomycetes</taxon>
        <taxon>Agaricomycetidae</taxon>
        <taxon>Agaricales</taxon>
        <taxon>Agaricineae</taxon>
        <taxon>Galeropsidaceae</taxon>
        <taxon>Panaeolus</taxon>
    </lineage>
</organism>
<dbReference type="OrthoDB" id="3133596at2759"/>
<dbReference type="Proteomes" id="UP000284842">
    <property type="component" value="Unassembled WGS sequence"/>
</dbReference>
<reference evidence="2 3" key="1">
    <citation type="journal article" date="2018" name="Evol. Lett.">
        <title>Horizontal gene cluster transfer increased hallucinogenic mushroom diversity.</title>
        <authorList>
            <person name="Reynolds H.T."/>
            <person name="Vijayakumar V."/>
            <person name="Gluck-Thaler E."/>
            <person name="Korotkin H.B."/>
            <person name="Matheny P.B."/>
            <person name="Slot J.C."/>
        </authorList>
    </citation>
    <scope>NUCLEOTIDE SEQUENCE [LARGE SCALE GENOMIC DNA]</scope>
    <source>
        <strain evidence="2 3">2629</strain>
    </source>
</reference>
<comment type="caution">
    <text evidence="2">The sequence shown here is derived from an EMBL/GenBank/DDBJ whole genome shotgun (WGS) entry which is preliminary data.</text>
</comment>
<name>A0A409YFQ4_9AGAR</name>
<feature type="compositionally biased region" description="Basic residues" evidence="1">
    <location>
        <begin position="458"/>
        <end position="467"/>
    </location>
</feature>
<feature type="region of interest" description="Disordered" evidence="1">
    <location>
        <begin position="334"/>
        <end position="467"/>
    </location>
</feature>
<dbReference type="EMBL" id="NHTK01001210">
    <property type="protein sequence ID" value="PPR01843.1"/>
    <property type="molecule type" value="Genomic_DNA"/>
</dbReference>
<dbReference type="InParanoid" id="A0A409YFQ4"/>
<evidence type="ECO:0008006" key="4">
    <source>
        <dbReference type="Google" id="ProtNLM"/>
    </source>
</evidence>
<accession>A0A409YFQ4</accession>
<dbReference type="AlphaFoldDB" id="A0A409YFQ4"/>
<feature type="compositionally biased region" description="Low complexity" evidence="1">
    <location>
        <begin position="443"/>
        <end position="457"/>
    </location>
</feature>
<evidence type="ECO:0000313" key="3">
    <source>
        <dbReference type="Proteomes" id="UP000284842"/>
    </source>
</evidence>
<gene>
    <name evidence="2" type="ORF">CVT24_001731</name>
</gene>
<evidence type="ECO:0000313" key="2">
    <source>
        <dbReference type="EMBL" id="PPR01843.1"/>
    </source>
</evidence>
<proteinExistence type="predicted"/>
<protein>
    <recommendedName>
        <fullName evidence="4">HNH nuclease domain-containing protein</fullName>
    </recommendedName>
</protein>